<dbReference type="AlphaFoldDB" id="A0A8J2JBP6"/>
<dbReference type="OrthoDB" id="6614320at2759"/>
<gene>
    <name evidence="1" type="ORF">AFUS01_LOCUS762</name>
</gene>
<keyword evidence="2" id="KW-1185">Reference proteome</keyword>
<accession>A0A8J2JBP6</accession>
<proteinExistence type="predicted"/>
<organism evidence="1 2">
    <name type="scientific">Allacma fusca</name>
    <dbReference type="NCBI Taxonomy" id="39272"/>
    <lineage>
        <taxon>Eukaryota</taxon>
        <taxon>Metazoa</taxon>
        <taxon>Ecdysozoa</taxon>
        <taxon>Arthropoda</taxon>
        <taxon>Hexapoda</taxon>
        <taxon>Collembola</taxon>
        <taxon>Symphypleona</taxon>
        <taxon>Sminthuridae</taxon>
        <taxon>Allacma</taxon>
    </lineage>
</organism>
<reference evidence="1" key="1">
    <citation type="submission" date="2021-06" db="EMBL/GenBank/DDBJ databases">
        <authorList>
            <person name="Hodson N. C."/>
            <person name="Mongue J. A."/>
            <person name="Jaron S. K."/>
        </authorList>
    </citation>
    <scope>NUCLEOTIDE SEQUENCE</scope>
</reference>
<protein>
    <recommendedName>
        <fullName evidence="3">DUF4806 domain-containing protein</fullName>
    </recommendedName>
</protein>
<evidence type="ECO:0008006" key="3">
    <source>
        <dbReference type="Google" id="ProtNLM"/>
    </source>
</evidence>
<dbReference type="EMBL" id="CAJVCH010004031">
    <property type="protein sequence ID" value="CAG7651419.1"/>
    <property type="molecule type" value="Genomic_DNA"/>
</dbReference>
<evidence type="ECO:0000313" key="1">
    <source>
        <dbReference type="EMBL" id="CAG7651419.1"/>
    </source>
</evidence>
<evidence type="ECO:0000313" key="2">
    <source>
        <dbReference type="Proteomes" id="UP000708208"/>
    </source>
</evidence>
<name>A0A8J2JBP6_9HEXA</name>
<dbReference type="Proteomes" id="UP000708208">
    <property type="component" value="Unassembled WGS sequence"/>
</dbReference>
<comment type="caution">
    <text evidence="1">The sequence shown here is derived from an EMBL/GenBank/DDBJ whole genome shotgun (WGS) entry which is preliminary data.</text>
</comment>
<sequence length="117" mass="13063">MADIQITQDRILAILAHQVNGDIEQFDSLPIPCGSKTSLEELEIFLHDNDNKLKLERFLASIGGATLKKPVNSILQRILADDFAVSISFSGKGKAELAFVHFDKVHHTIIRKKLKLN</sequence>